<protein>
    <submittedName>
        <fullName evidence="1">Uncharacterized protein</fullName>
    </submittedName>
</protein>
<evidence type="ECO:0000313" key="1">
    <source>
        <dbReference type="EMBL" id="CAI4033868.1"/>
    </source>
</evidence>
<proteinExistence type="predicted"/>
<name>A0AA86N327_9BACT</name>
<dbReference type="RefSeq" id="WP_289271294.1">
    <property type="nucleotide sequence ID" value="NZ_OX365700.1"/>
</dbReference>
<dbReference type="EMBL" id="OX365700">
    <property type="protein sequence ID" value="CAI4033868.1"/>
    <property type="molecule type" value="Genomic_DNA"/>
</dbReference>
<dbReference type="Proteomes" id="UP001179121">
    <property type="component" value="Chromosome"/>
</dbReference>
<dbReference type="AlphaFoldDB" id="A0AA86N327"/>
<accession>A0AA86N327</accession>
<evidence type="ECO:0000313" key="2">
    <source>
        <dbReference type="Proteomes" id="UP001179121"/>
    </source>
</evidence>
<gene>
    <name evidence="1" type="ORF">DNFV4_04310</name>
</gene>
<sequence>MSILLDDLEQGVYRRFVDVLRLSTITPRPSLDAAGLRRCPDGQILVPVTMDAERPSLSLAMLMAHKSDYLYRRSGCRLILTQRPLRDPAKQVYVWNGTWQTLE</sequence>
<organism evidence="1 2">
    <name type="scientific">Nitrospira tepida</name>
    <dbReference type="NCBI Taxonomy" id="2973512"/>
    <lineage>
        <taxon>Bacteria</taxon>
        <taxon>Pseudomonadati</taxon>
        <taxon>Nitrospirota</taxon>
        <taxon>Nitrospiria</taxon>
        <taxon>Nitrospirales</taxon>
        <taxon>Nitrospiraceae</taxon>
        <taxon>Nitrospira</taxon>
    </lineage>
</organism>
<reference evidence="1" key="1">
    <citation type="submission" date="2022-10" db="EMBL/GenBank/DDBJ databases">
        <authorList>
            <person name="Koch H."/>
        </authorList>
    </citation>
    <scope>NUCLEOTIDE SEQUENCE</scope>
    <source>
        <strain evidence="1">DNF</strain>
    </source>
</reference>
<keyword evidence="2" id="KW-1185">Reference proteome</keyword>
<dbReference type="KEGG" id="nti:DNFV4_04310"/>